<dbReference type="GO" id="GO:0046872">
    <property type="term" value="F:metal ion binding"/>
    <property type="evidence" value="ECO:0007669"/>
    <property type="project" value="UniProtKB-KW"/>
</dbReference>
<dbReference type="GO" id="GO:0008299">
    <property type="term" value="P:isoprenoid biosynthetic process"/>
    <property type="evidence" value="ECO:0007669"/>
    <property type="project" value="InterPro"/>
</dbReference>
<evidence type="ECO:0000313" key="5">
    <source>
        <dbReference type="Proteomes" id="UP000198287"/>
    </source>
</evidence>
<keyword evidence="2" id="KW-0460">Magnesium</keyword>
<feature type="coiled-coil region" evidence="3">
    <location>
        <begin position="435"/>
        <end position="462"/>
    </location>
</feature>
<dbReference type="PROSITE" id="PS00444">
    <property type="entry name" value="POLYPRENYL_SYNTHASE_2"/>
    <property type="match status" value="1"/>
</dbReference>
<evidence type="ECO:0000313" key="4">
    <source>
        <dbReference type="EMBL" id="OXA47235.1"/>
    </source>
</evidence>
<dbReference type="GO" id="GO:0042811">
    <property type="term" value="P:pheromone biosynthetic process"/>
    <property type="evidence" value="ECO:0007669"/>
    <property type="project" value="UniProtKB-ARBA"/>
</dbReference>
<evidence type="ECO:0000256" key="2">
    <source>
        <dbReference type="ARBA" id="ARBA00022842"/>
    </source>
</evidence>
<protein>
    <submittedName>
        <fullName evidence="4">Geranylgeranyl pyrophosphate synthase</fullName>
    </submittedName>
</protein>
<dbReference type="Gene3D" id="3.90.550.10">
    <property type="entry name" value="Spore Coat Polysaccharide Biosynthesis Protein SpsA, Chain A"/>
    <property type="match status" value="1"/>
</dbReference>
<dbReference type="PANTHER" id="PTHR12001:SF44">
    <property type="entry name" value="GERANYLGERANYL PYROPHOSPHATE SYNTHASE"/>
    <property type="match status" value="1"/>
</dbReference>
<dbReference type="InterPro" id="IPR033749">
    <property type="entry name" value="Polyprenyl_synt_CS"/>
</dbReference>
<dbReference type="SUPFAM" id="SSF48576">
    <property type="entry name" value="Terpenoid synthases"/>
    <property type="match status" value="1"/>
</dbReference>
<keyword evidence="3" id="KW-0175">Coiled coil</keyword>
<organism evidence="4 5">
    <name type="scientific">Folsomia candida</name>
    <name type="common">Springtail</name>
    <dbReference type="NCBI Taxonomy" id="158441"/>
    <lineage>
        <taxon>Eukaryota</taxon>
        <taxon>Metazoa</taxon>
        <taxon>Ecdysozoa</taxon>
        <taxon>Arthropoda</taxon>
        <taxon>Hexapoda</taxon>
        <taxon>Collembola</taxon>
        <taxon>Entomobryomorpha</taxon>
        <taxon>Isotomoidea</taxon>
        <taxon>Isotomidae</taxon>
        <taxon>Proisotominae</taxon>
        <taxon>Folsomia</taxon>
    </lineage>
</organism>
<dbReference type="InterPro" id="IPR029044">
    <property type="entry name" value="Nucleotide-diphossugar_trans"/>
</dbReference>
<dbReference type="GO" id="GO:0004659">
    <property type="term" value="F:prenyltransferase activity"/>
    <property type="evidence" value="ECO:0007669"/>
    <property type="project" value="InterPro"/>
</dbReference>
<dbReference type="InterPro" id="IPR000092">
    <property type="entry name" value="Polyprenyl_synt"/>
</dbReference>
<evidence type="ECO:0000256" key="3">
    <source>
        <dbReference type="SAM" id="Coils"/>
    </source>
</evidence>
<keyword evidence="1" id="KW-0479">Metal-binding</keyword>
<dbReference type="SUPFAM" id="SSF53448">
    <property type="entry name" value="Nucleotide-diphospho-sugar transferases"/>
    <property type="match status" value="1"/>
</dbReference>
<dbReference type="InterPro" id="IPR008949">
    <property type="entry name" value="Isoprenoid_synthase_dom_sf"/>
</dbReference>
<dbReference type="Pfam" id="PF00348">
    <property type="entry name" value="polyprenyl_synt"/>
    <property type="match status" value="1"/>
</dbReference>
<dbReference type="STRING" id="158441.A0A226DNX0"/>
<dbReference type="AlphaFoldDB" id="A0A226DNX0"/>
<sequence length="514" mass="59594">MNQAYVTFARNAKEVDEALLLLKSIRETKTSKQSLILLDSENLGNEAWNKLTSSFEGVIELLTYGDYDFRCHALLKCMTLVHFDRICLIDPSESVAQNMDHIFAIDTTKFIFWNDMIVLTPNMRTHQNLLNYLNGVEKQKTMDELKRFIIEDFQALQLDNKFQIDFEQNQVISTQLVNNVEKSSTEDTTKCESCGPFSKYVPADAKRREGTEREKHLAPFTYVFGMKGKNVRQDIAVAFNFWYAVSSADMEWIFRFGNLLHTGSLMIDDIQDHSQLRRGKPAAHVVYGIPLSINAANYAYFDALKVLLEKNCLECVRIVTEELINLHHGQGMELYWRDWEIFAPNDDPKKYIPTEDEYVEVFVKKTSAQFLLLVRIMRLRRNKDMRDVDLAKLAKMVGIYYQIWDDFMNLTSKEFTVAKGFCDDISEGKLSFPVIHALNKVNEEVKDRLIKLLRERSTLKKVKLEVLEILNSCGAMQYTKDKLTQLRVEIGKEIESLGENPGLESFLEKLWIKK</sequence>
<dbReference type="PROSITE" id="PS00723">
    <property type="entry name" value="POLYPRENYL_SYNTHASE_1"/>
    <property type="match status" value="1"/>
</dbReference>
<evidence type="ECO:0000256" key="1">
    <source>
        <dbReference type="ARBA" id="ARBA00022723"/>
    </source>
</evidence>
<dbReference type="EMBL" id="LNIX01000013">
    <property type="protein sequence ID" value="OXA47235.1"/>
    <property type="molecule type" value="Genomic_DNA"/>
</dbReference>
<dbReference type="PANTHER" id="PTHR12001">
    <property type="entry name" value="GERANYLGERANYL PYROPHOSPHATE SYNTHASE"/>
    <property type="match status" value="1"/>
</dbReference>
<accession>A0A226DNX0</accession>
<dbReference type="SFLD" id="SFLDS00005">
    <property type="entry name" value="Isoprenoid_Synthase_Type_I"/>
    <property type="match status" value="1"/>
</dbReference>
<gene>
    <name evidence="4" type="ORF">Fcan01_17706</name>
</gene>
<dbReference type="Gene3D" id="1.10.600.10">
    <property type="entry name" value="Farnesyl Diphosphate Synthase"/>
    <property type="match status" value="1"/>
</dbReference>
<comment type="caution">
    <text evidence="4">The sequence shown here is derived from an EMBL/GenBank/DDBJ whole genome shotgun (WGS) entry which is preliminary data.</text>
</comment>
<proteinExistence type="predicted"/>
<name>A0A226DNX0_FOLCA</name>
<keyword evidence="5" id="KW-1185">Reference proteome</keyword>
<dbReference type="Proteomes" id="UP000198287">
    <property type="component" value="Unassembled WGS sequence"/>
</dbReference>
<dbReference type="OrthoDB" id="6921389at2759"/>
<reference evidence="4 5" key="1">
    <citation type="submission" date="2015-12" db="EMBL/GenBank/DDBJ databases">
        <title>The genome of Folsomia candida.</title>
        <authorList>
            <person name="Faddeeva A."/>
            <person name="Derks M.F."/>
            <person name="Anvar Y."/>
            <person name="Smit S."/>
            <person name="Van Straalen N."/>
            <person name="Roelofs D."/>
        </authorList>
    </citation>
    <scope>NUCLEOTIDE SEQUENCE [LARGE SCALE GENOMIC DNA]</scope>
    <source>
        <strain evidence="4 5">VU population</strain>
        <tissue evidence="4">Whole body</tissue>
    </source>
</reference>